<dbReference type="InterPro" id="IPR050924">
    <property type="entry name" value="Peroxiredoxin_BCP/PrxQ"/>
</dbReference>
<organism evidence="13 14">
    <name type="scientific">Nitrospirillum amazonense</name>
    <dbReference type="NCBI Taxonomy" id="28077"/>
    <lineage>
        <taxon>Bacteria</taxon>
        <taxon>Pseudomonadati</taxon>
        <taxon>Pseudomonadota</taxon>
        <taxon>Alphaproteobacteria</taxon>
        <taxon>Rhodospirillales</taxon>
        <taxon>Azospirillaceae</taxon>
        <taxon>Nitrospirillum</taxon>
    </lineage>
</organism>
<sequence>MYLTMGLELEEENERAAMSPQLAEVIETTLAHVTTAAPGLGAQAPAFHLVDTDGREVALADFRGRPLVVSFIRGGWCSFCSLELSELEAARAEIEATGAALIAITPERFAQACATRRSNGVGFPVLVDEGMAVARDWGLVFRLPSEWYDLYRADGLDLSEVTGGDGLELPVPATFVLDRNGAVRASFVDANYRRRLDPMLVLHTLEQMQEDQ</sequence>
<evidence type="ECO:0000256" key="9">
    <source>
        <dbReference type="ARBA" id="ARBA00038489"/>
    </source>
</evidence>
<evidence type="ECO:0000256" key="1">
    <source>
        <dbReference type="ARBA" id="ARBA00003330"/>
    </source>
</evidence>
<keyword evidence="4" id="KW-0049">Antioxidant</keyword>
<keyword evidence="6" id="KW-1015">Disulfide bond</keyword>
<dbReference type="Proteomes" id="UP000316545">
    <property type="component" value="Unassembled WGS sequence"/>
</dbReference>
<evidence type="ECO:0000256" key="11">
    <source>
        <dbReference type="ARBA" id="ARBA00049091"/>
    </source>
</evidence>
<dbReference type="EC" id="1.11.1.24" evidence="2"/>
<reference evidence="13 14" key="1">
    <citation type="submission" date="2019-06" db="EMBL/GenBank/DDBJ databases">
        <title>Genomic Encyclopedia of Type Strains, Phase IV (KMG-V): Genome sequencing to study the core and pangenomes of soil and plant-associated prokaryotes.</title>
        <authorList>
            <person name="Whitman W."/>
        </authorList>
    </citation>
    <scope>NUCLEOTIDE SEQUENCE [LARGE SCALE GENOMIC DNA]</scope>
    <source>
        <strain evidence="13 14">BR 11865</strain>
    </source>
</reference>
<accession>A0A560FRI8</accession>
<keyword evidence="3" id="KW-0575">Peroxidase</keyword>
<protein>
    <recommendedName>
        <fullName evidence="2">thioredoxin-dependent peroxiredoxin</fullName>
        <ecNumber evidence="2">1.11.1.24</ecNumber>
    </recommendedName>
    <alternativeName>
        <fullName evidence="8">Thioredoxin peroxidase</fullName>
    </alternativeName>
    <alternativeName>
        <fullName evidence="10">Thioredoxin-dependent peroxiredoxin Bcp</fullName>
    </alternativeName>
</protein>
<feature type="domain" description="Thioredoxin" evidence="12">
    <location>
        <begin position="38"/>
        <end position="210"/>
    </location>
</feature>
<dbReference type="PANTHER" id="PTHR42801">
    <property type="entry name" value="THIOREDOXIN-DEPENDENT PEROXIDE REDUCTASE"/>
    <property type="match status" value="1"/>
</dbReference>
<comment type="function">
    <text evidence="1">Thiol-specific peroxidase that catalyzes the reduction of hydrogen peroxide and organic hydroperoxides to water and alcohols, respectively. Plays a role in cell protection against oxidative stress by detoxifying peroxides and as sensor of hydrogen peroxide-mediated signaling events.</text>
</comment>
<dbReference type="RefSeq" id="WP_186464472.1">
    <property type="nucleotide sequence ID" value="NZ_JAYNFR010000014.1"/>
</dbReference>
<evidence type="ECO:0000256" key="8">
    <source>
        <dbReference type="ARBA" id="ARBA00032824"/>
    </source>
</evidence>
<name>A0A560FRI8_9PROT</name>
<dbReference type="GO" id="GO:0008379">
    <property type="term" value="F:thioredoxin peroxidase activity"/>
    <property type="evidence" value="ECO:0007669"/>
    <property type="project" value="TreeGrafter"/>
</dbReference>
<dbReference type="GO" id="GO:0045454">
    <property type="term" value="P:cell redox homeostasis"/>
    <property type="evidence" value="ECO:0007669"/>
    <property type="project" value="TreeGrafter"/>
</dbReference>
<keyword evidence="14" id="KW-1185">Reference proteome</keyword>
<evidence type="ECO:0000256" key="5">
    <source>
        <dbReference type="ARBA" id="ARBA00023002"/>
    </source>
</evidence>
<evidence type="ECO:0000256" key="10">
    <source>
        <dbReference type="ARBA" id="ARBA00042639"/>
    </source>
</evidence>
<dbReference type="SUPFAM" id="SSF52833">
    <property type="entry name" value="Thioredoxin-like"/>
    <property type="match status" value="1"/>
</dbReference>
<evidence type="ECO:0000256" key="4">
    <source>
        <dbReference type="ARBA" id="ARBA00022862"/>
    </source>
</evidence>
<dbReference type="InterPro" id="IPR000866">
    <property type="entry name" value="AhpC/TSA"/>
</dbReference>
<keyword evidence="7" id="KW-0676">Redox-active center</keyword>
<dbReference type="AlphaFoldDB" id="A0A560FRI8"/>
<evidence type="ECO:0000256" key="2">
    <source>
        <dbReference type="ARBA" id="ARBA00013017"/>
    </source>
</evidence>
<gene>
    <name evidence="13" type="ORF">FBZ88_11296</name>
</gene>
<keyword evidence="5" id="KW-0560">Oxidoreductase</keyword>
<dbReference type="GO" id="GO:0005737">
    <property type="term" value="C:cytoplasm"/>
    <property type="evidence" value="ECO:0007669"/>
    <property type="project" value="TreeGrafter"/>
</dbReference>
<dbReference type="Pfam" id="PF00578">
    <property type="entry name" value="AhpC-TSA"/>
    <property type="match status" value="1"/>
</dbReference>
<evidence type="ECO:0000313" key="14">
    <source>
        <dbReference type="Proteomes" id="UP000316545"/>
    </source>
</evidence>
<dbReference type="GO" id="GO:0034599">
    <property type="term" value="P:cellular response to oxidative stress"/>
    <property type="evidence" value="ECO:0007669"/>
    <property type="project" value="TreeGrafter"/>
</dbReference>
<evidence type="ECO:0000256" key="3">
    <source>
        <dbReference type="ARBA" id="ARBA00022559"/>
    </source>
</evidence>
<comment type="catalytic activity">
    <reaction evidence="11">
        <text>a hydroperoxide + [thioredoxin]-dithiol = an alcohol + [thioredoxin]-disulfide + H2O</text>
        <dbReference type="Rhea" id="RHEA:62620"/>
        <dbReference type="Rhea" id="RHEA-COMP:10698"/>
        <dbReference type="Rhea" id="RHEA-COMP:10700"/>
        <dbReference type="ChEBI" id="CHEBI:15377"/>
        <dbReference type="ChEBI" id="CHEBI:29950"/>
        <dbReference type="ChEBI" id="CHEBI:30879"/>
        <dbReference type="ChEBI" id="CHEBI:35924"/>
        <dbReference type="ChEBI" id="CHEBI:50058"/>
        <dbReference type="EC" id="1.11.1.24"/>
    </reaction>
</comment>
<dbReference type="Gene3D" id="3.40.30.10">
    <property type="entry name" value="Glutaredoxin"/>
    <property type="match status" value="1"/>
</dbReference>
<dbReference type="InterPro" id="IPR013766">
    <property type="entry name" value="Thioredoxin_domain"/>
</dbReference>
<dbReference type="CDD" id="cd02970">
    <property type="entry name" value="PRX_like2"/>
    <property type="match status" value="1"/>
</dbReference>
<evidence type="ECO:0000256" key="6">
    <source>
        <dbReference type="ARBA" id="ARBA00023157"/>
    </source>
</evidence>
<dbReference type="PANTHER" id="PTHR42801:SF7">
    <property type="entry name" value="SLL1159 PROTEIN"/>
    <property type="match status" value="1"/>
</dbReference>
<evidence type="ECO:0000256" key="7">
    <source>
        <dbReference type="ARBA" id="ARBA00023284"/>
    </source>
</evidence>
<dbReference type="InterPro" id="IPR036249">
    <property type="entry name" value="Thioredoxin-like_sf"/>
</dbReference>
<evidence type="ECO:0000259" key="12">
    <source>
        <dbReference type="PROSITE" id="PS51352"/>
    </source>
</evidence>
<dbReference type="PROSITE" id="PS51352">
    <property type="entry name" value="THIOREDOXIN_2"/>
    <property type="match status" value="1"/>
</dbReference>
<evidence type="ECO:0000313" key="13">
    <source>
        <dbReference type="EMBL" id="TWB24244.1"/>
    </source>
</evidence>
<dbReference type="EMBL" id="VITO01000012">
    <property type="protein sequence ID" value="TWB24244.1"/>
    <property type="molecule type" value="Genomic_DNA"/>
</dbReference>
<comment type="caution">
    <text evidence="13">The sequence shown here is derived from an EMBL/GenBank/DDBJ whole genome shotgun (WGS) entry which is preliminary data.</text>
</comment>
<proteinExistence type="inferred from homology"/>
<comment type="similarity">
    <text evidence="9">Belongs to the peroxiredoxin family. BCP/PrxQ subfamily.</text>
</comment>